<evidence type="ECO:0000256" key="1">
    <source>
        <dbReference type="SAM" id="Coils"/>
    </source>
</evidence>
<dbReference type="Proteomes" id="UP001067231">
    <property type="component" value="Unassembled WGS sequence"/>
</dbReference>
<keyword evidence="2" id="KW-0812">Transmembrane</keyword>
<keyword evidence="1" id="KW-0175">Coiled coil</keyword>
<keyword evidence="2" id="KW-0472">Membrane</keyword>
<evidence type="ECO:0000256" key="2">
    <source>
        <dbReference type="SAM" id="Phobius"/>
    </source>
</evidence>
<accession>A0A9D5DGE8</accession>
<feature type="coiled-coil region" evidence="1">
    <location>
        <begin position="185"/>
        <end position="212"/>
    </location>
</feature>
<proteinExistence type="predicted"/>
<comment type="caution">
    <text evidence="3">The sequence shown here is derived from an EMBL/GenBank/DDBJ whole genome shotgun (WGS) entry which is preliminary data.</text>
</comment>
<name>A0A9D5DGE8_9CRYT</name>
<organism evidence="3">
    <name type="scientific">Cryptosporidium canis</name>
    <dbReference type="NCBI Taxonomy" id="195482"/>
    <lineage>
        <taxon>Eukaryota</taxon>
        <taxon>Sar</taxon>
        <taxon>Alveolata</taxon>
        <taxon>Apicomplexa</taxon>
        <taxon>Conoidasida</taxon>
        <taxon>Coccidia</taxon>
        <taxon>Eucoccidiorida</taxon>
        <taxon>Eimeriorina</taxon>
        <taxon>Cryptosporidiidae</taxon>
        <taxon>Cryptosporidium</taxon>
    </lineage>
</organism>
<keyword evidence="2" id="KW-1133">Transmembrane helix</keyword>
<dbReference type="OrthoDB" id="343946at2759"/>
<sequence>MLSNVHERNFVAELLIKLLVSYSILILKFICFFDENVIYEQYKRLKVLLFHLEAHSTYINKSNHISTEKLFVLYSQCLDFLNSDIIVRLNAESTQDASRFITNFANNYDELLRTVKEALVLIECISSFELDPMLASLTLIIINFILELINILECSIKKFKSLNKTNFQKLFESRKKLIDKIDVSMRISSQRLENYQESVDNYKKNRHRIEEYKKFLEGSSCELDSKDIESTKQLFENYYNNNECTELQIFEMEILILISIEMLGLIGFNVFYFDTMKIRKLIATIEGLQIKANEETQKRGTEASVSEEDALNIREAVMEKLGYDKIVSLDIISSKFRKQLDSKVILSNIKGLYLLLIKMLQLLKRELQLNKCGAYIQKLLELTISVFDSISMECLFSIKSYEKLGDIAIIPLETIRTEREATVQKLKEIFSLQIEQTK</sequence>
<protein>
    <submittedName>
        <fullName evidence="3">Secreted protein</fullName>
    </submittedName>
</protein>
<gene>
    <name evidence="3" type="ORF">OJ253_1806</name>
</gene>
<feature type="transmembrane region" description="Helical" evidence="2">
    <location>
        <begin position="254"/>
        <end position="273"/>
    </location>
</feature>
<dbReference type="AlphaFoldDB" id="A0A9D5DGE8"/>
<evidence type="ECO:0000313" key="3">
    <source>
        <dbReference type="EMBL" id="KAJ1608776.1"/>
    </source>
</evidence>
<reference evidence="3" key="1">
    <citation type="submission" date="2022-10" db="EMBL/GenBank/DDBJ databases">
        <title>Adaptive evolution leads to modifications in subtelomeric GC content in a zoonotic Cryptosporidium species.</title>
        <authorList>
            <person name="Li J."/>
            <person name="Feng Y."/>
            <person name="Xiao L."/>
        </authorList>
    </citation>
    <scope>NUCLEOTIDE SEQUENCE</scope>
    <source>
        <strain evidence="3">33844</strain>
    </source>
</reference>
<dbReference type="EMBL" id="JAPCXC010000040">
    <property type="protein sequence ID" value="KAJ1608776.1"/>
    <property type="molecule type" value="Genomic_DNA"/>
</dbReference>
<feature type="transmembrane region" description="Helical" evidence="2">
    <location>
        <begin position="14"/>
        <end position="33"/>
    </location>
</feature>